<feature type="transmembrane region" description="Helical" evidence="1">
    <location>
        <begin position="115"/>
        <end position="140"/>
    </location>
</feature>
<evidence type="ECO:0000313" key="2">
    <source>
        <dbReference type="EMBL" id="GAA2328581.1"/>
    </source>
</evidence>
<keyword evidence="3" id="KW-1185">Reference proteome</keyword>
<feature type="transmembrane region" description="Helical" evidence="1">
    <location>
        <begin position="39"/>
        <end position="59"/>
    </location>
</feature>
<sequence>MLALLLMAPKLRTIVRDYPETPDNIDFGGLSEWAQHNDWFMPAPVLLLIVLAGLQYTGARLQRCPEWGVRLWAAVGALYWLAWAGAIGLSTAWFLGMDDGLSGDAASPHTNGAFIAAHICVGLALFGNAIAAPFVGIGAVKRLNRVLTEEVTAGHP</sequence>
<name>A0ABP5SDF6_9ACTN</name>
<keyword evidence="1" id="KW-1133">Transmembrane helix</keyword>
<proteinExistence type="predicted"/>
<evidence type="ECO:0000256" key="1">
    <source>
        <dbReference type="SAM" id="Phobius"/>
    </source>
</evidence>
<reference evidence="3" key="1">
    <citation type="journal article" date="2019" name="Int. J. Syst. Evol. Microbiol.">
        <title>The Global Catalogue of Microorganisms (GCM) 10K type strain sequencing project: providing services to taxonomists for standard genome sequencing and annotation.</title>
        <authorList>
            <consortium name="The Broad Institute Genomics Platform"/>
            <consortium name="The Broad Institute Genome Sequencing Center for Infectious Disease"/>
            <person name="Wu L."/>
            <person name="Ma J."/>
        </authorList>
    </citation>
    <scope>NUCLEOTIDE SEQUENCE [LARGE SCALE GENOMIC DNA]</scope>
    <source>
        <strain evidence="3">JCM 4316</strain>
    </source>
</reference>
<keyword evidence="1" id="KW-0472">Membrane</keyword>
<keyword evidence="1" id="KW-0812">Transmembrane</keyword>
<dbReference type="Proteomes" id="UP001500253">
    <property type="component" value="Unassembled WGS sequence"/>
</dbReference>
<protein>
    <submittedName>
        <fullName evidence="2">Uncharacterized protein</fullName>
    </submittedName>
</protein>
<organism evidence="2 3">
    <name type="scientific">Streptomyces cuspidosporus</name>
    <dbReference type="NCBI Taxonomy" id="66882"/>
    <lineage>
        <taxon>Bacteria</taxon>
        <taxon>Bacillati</taxon>
        <taxon>Actinomycetota</taxon>
        <taxon>Actinomycetes</taxon>
        <taxon>Kitasatosporales</taxon>
        <taxon>Streptomycetaceae</taxon>
        <taxon>Streptomyces</taxon>
    </lineage>
</organism>
<evidence type="ECO:0000313" key="3">
    <source>
        <dbReference type="Proteomes" id="UP001500253"/>
    </source>
</evidence>
<dbReference type="EMBL" id="BAAASD010000003">
    <property type="protein sequence ID" value="GAA2328581.1"/>
    <property type="molecule type" value="Genomic_DNA"/>
</dbReference>
<feature type="transmembrane region" description="Helical" evidence="1">
    <location>
        <begin position="71"/>
        <end position="95"/>
    </location>
</feature>
<gene>
    <name evidence="2" type="ORF">GCM10010246_08750</name>
</gene>
<comment type="caution">
    <text evidence="2">The sequence shown here is derived from an EMBL/GenBank/DDBJ whole genome shotgun (WGS) entry which is preliminary data.</text>
</comment>
<accession>A0ABP5SDF6</accession>